<sequence length="270" mass="28209">MSVEIDLTNNSRDLLDYFKNTWQADFAYNGNGSFYDSTQAQPFSQWGAGTNGHSGVVLEGDLYYPIGTGGGLSSSSTLDGLDFGHGYAGGSTGPFSVTSDLHIDLGGAAPDAMFNEALYALSHGGNLQQTTLPVAPGVSVPFHGLYDYFAEVGTHQVGTSGDDILYSFAGNDTLTGNGGNDIYTFDLHGLGTLTTDFTKVGNDVVSDFTASNDSLIFGLQNSAYDTYAEVLGAATQQGANTVFDFGTLGTVTLDNVNKADLVGGTNLFLV</sequence>
<dbReference type="Proteomes" id="UP000449969">
    <property type="component" value="Unassembled WGS sequence"/>
</dbReference>
<proteinExistence type="predicted"/>
<dbReference type="GO" id="GO:0005509">
    <property type="term" value="F:calcium ion binding"/>
    <property type="evidence" value="ECO:0007669"/>
    <property type="project" value="InterPro"/>
</dbReference>
<dbReference type="Gene3D" id="2.150.10.10">
    <property type="entry name" value="Serralysin-like metalloprotease, C-terminal"/>
    <property type="match status" value="1"/>
</dbReference>
<comment type="caution">
    <text evidence="1">The sequence shown here is derived from an EMBL/GenBank/DDBJ whole genome shotgun (WGS) entry which is preliminary data.</text>
</comment>
<keyword evidence="2" id="KW-1185">Reference proteome</keyword>
<dbReference type="RefSeq" id="WP_157331097.1">
    <property type="nucleotide sequence ID" value="NZ_JANADL010000017.1"/>
</dbReference>
<evidence type="ECO:0000313" key="2">
    <source>
        <dbReference type="Proteomes" id="UP000449969"/>
    </source>
</evidence>
<protein>
    <submittedName>
        <fullName evidence="1">Hemolysin</fullName>
    </submittedName>
</protein>
<dbReference type="Gene3D" id="3.30.1500.10">
    <property type="entry name" value="Haem-binding HasA"/>
    <property type="match status" value="1"/>
</dbReference>
<name>A0A844TIF9_9BRAD</name>
<accession>A0A844TIF9</accession>
<dbReference type="SUPFAM" id="SSF51120">
    <property type="entry name" value="beta-Roll"/>
    <property type="match status" value="1"/>
</dbReference>
<dbReference type="AlphaFoldDB" id="A0A844TIF9"/>
<dbReference type="SMR" id="A0A844TIF9"/>
<dbReference type="InterPro" id="IPR011049">
    <property type="entry name" value="Serralysin-like_metalloprot_C"/>
</dbReference>
<reference evidence="1 2" key="1">
    <citation type="submission" date="2019-12" db="EMBL/GenBank/DDBJ databases">
        <title>Draft genome sequences Bradyrhizobium cajani AMBPC1010, Bradyrhizobium pachyrhizi AMBPC1040 and Bradyrhizobium yuanmingense ALSPC3051, three plant growth promoting strains isolated from nodules of Cajanus cajan L. in Dominican Republic.</title>
        <authorList>
            <person name="Flores-Felix J.D."/>
            <person name="Araujo J."/>
            <person name="Diaz-Alcantara C."/>
            <person name="Gonzalez-Andres F."/>
            <person name="Velazquez E."/>
        </authorList>
    </citation>
    <scope>NUCLEOTIDE SEQUENCE [LARGE SCALE GENOMIC DNA]</scope>
    <source>
        <strain evidence="1 2">1010</strain>
    </source>
</reference>
<dbReference type="InterPro" id="IPR036912">
    <property type="entry name" value="HasA_haem-bd_sf"/>
</dbReference>
<dbReference type="InterPro" id="IPR001343">
    <property type="entry name" value="Hemolysn_Ca-bd"/>
</dbReference>
<dbReference type="OrthoDB" id="8185141at2"/>
<gene>
    <name evidence="1" type="ORF">GPL20_19350</name>
</gene>
<evidence type="ECO:0000313" key="1">
    <source>
        <dbReference type="EMBL" id="MVT75162.1"/>
    </source>
</evidence>
<dbReference type="Pfam" id="PF00353">
    <property type="entry name" value="HemolysinCabind"/>
    <property type="match status" value="1"/>
</dbReference>
<organism evidence="1 2">
    <name type="scientific">Bradyrhizobium cajani</name>
    <dbReference type="NCBI Taxonomy" id="1928661"/>
    <lineage>
        <taxon>Bacteria</taxon>
        <taxon>Pseudomonadati</taxon>
        <taxon>Pseudomonadota</taxon>
        <taxon>Alphaproteobacteria</taxon>
        <taxon>Hyphomicrobiales</taxon>
        <taxon>Nitrobacteraceae</taxon>
        <taxon>Bradyrhizobium</taxon>
    </lineage>
</organism>
<dbReference type="EMBL" id="WQNE01000015">
    <property type="protein sequence ID" value="MVT75162.1"/>
    <property type="molecule type" value="Genomic_DNA"/>
</dbReference>